<proteinExistence type="predicted"/>
<dbReference type="InterPro" id="IPR028082">
    <property type="entry name" value="Peripla_BP_I"/>
</dbReference>
<dbReference type="PROSITE" id="PS50932">
    <property type="entry name" value="HTH_LACI_2"/>
    <property type="match status" value="1"/>
</dbReference>
<dbReference type="PANTHER" id="PTHR30146:SF33">
    <property type="entry name" value="TRANSCRIPTIONAL REGULATOR"/>
    <property type="match status" value="1"/>
</dbReference>
<dbReference type="CDD" id="cd01575">
    <property type="entry name" value="PBP1_GntR"/>
    <property type="match status" value="1"/>
</dbReference>
<dbReference type="SMART" id="SM00354">
    <property type="entry name" value="HTH_LACI"/>
    <property type="match status" value="1"/>
</dbReference>
<gene>
    <name evidence="5" type="ORF">AACH11_20875</name>
</gene>
<dbReference type="PANTHER" id="PTHR30146">
    <property type="entry name" value="LACI-RELATED TRANSCRIPTIONAL REPRESSOR"/>
    <property type="match status" value="1"/>
</dbReference>
<evidence type="ECO:0000313" key="6">
    <source>
        <dbReference type="Proteomes" id="UP001368500"/>
    </source>
</evidence>
<feature type="domain" description="HTH lacI-type" evidence="4">
    <location>
        <begin position="1"/>
        <end position="53"/>
    </location>
</feature>
<dbReference type="SUPFAM" id="SSF53822">
    <property type="entry name" value="Periplasmic binding protein-like I"/>
    <property type="match status" value="1"/>
</dbReference>
<reference evidence="5 6" key="1">
    <citation type="submission" date="2024-04" db="EMBL/GenBank/DDBJ databases">
        <title>Novel species of the genus Ideonella isolated from streams.</title>
        <authorList>
            <person name="Lu H."/>
        </authorList>
    </citation>
    <scope>NUCLEOTIDE SEQUENCE [LARGE SCALE GENOMIC DNA]</scope>
    <source>
        <strain evidence="5 6">BYS139W</strain>
    </source>
</reference>
<evidence type="ECO:0000313" key="5">
    <source>
        <dbReference type="EMBL" id="MEK8028421.1"/>
    </source>
</evidence>
<keyword evidence="1" id="KW-0805">Transcription regulation</keyword>
<dbReference type="RefSeq" id="WP_341376207.1">
    <property type="nucleotide sequence ID" value="NZ_JBBUTF010000024.1"/>
</dbReference>
<dbReference type="EMBL" id="JBBUTF010000024">
    <property type="protein sequence ID" value="MEK8028421.1"/>
    <property type="molecule type" value="Genomic_DNA"/>
</dbReference>
<protein>
    <submittedName>
        <fullName evidence="5">LacI family DNA-binding transcriptional regulator</fullName>
    </submittedName>
</protein>
<accession>A0ABU9BER8</accession>
<keyword evidence="6" id="KW-1185">Reference proteome</keyword>
<sequence length="335" mass="34851">MSDVAREAGVSLVTVSRVINTPEQVAPATRAAVQAVVARLGYVPNLTAGSLATSRSRIVAAIVPTIANLVFSETIEALTQTLAEGGHQLLVGQSGYRAADEAALVETFLGRRVDGLVLTGCHQPPALRVRLRQAELPVVQTWDLPEPGGAPVLDMAVGFSNVAAGAAAAGHLLGRGHRLLGFLGADEDRSRLRLQGFQAAAAAQGAEVLTALLRPPATMAQAAQRLVEMVTRQPALSAVFCNNDLLATAVLFECLRQGWDVPRRLAILGFGDLPVAELAVPPLSTVRVRRGEIGTRAGQLLLARLGHGGDAATGALAATASRVDIGFELVVRGST</sequence>
<evidence type="ECO:0000259" key="4">
    <source>
        <dbReference type="PROSITE" id="PS50932"/>
    </source>
</evidence>
<dbReference type="Proteomes" id="UP001368500">
    <property type="component" value="Unassembled WGS sequence"/>
</dbReference>
<dbReference type="InterPro" id="IPR046335">
    <property type="entry name" value="LacI/GalR-like_sensor"/>
</dbReference>
<comment type="caution">
    <text evidence="5">The sequence shown here is derived from an EMBL/GenBank/DDBJ whole genome shotgun (WGS) entry which is preliminary data.</text>
</comment>
<dbReference type="GO" id="GO:0003677">
    <property type="term" value="F:DNA binding"/>
    <property type="evidence" value="ECO:0007669"/>
    <property type="project" value="UniProtKB-KW"/>
</dbReference>
<dbReference type="Pfam" id="PF00356">
    <property type="entry name" value="LacI"/>
    <property type="match status" value="1"/>
</dbReference>
<dbReference type="Pfam" id="PF13377">
    <property type="entry name" value="Peripla_BP_3"/>
    <property type="match status" value="1"/>
</dbReference>
<dbReference type="PROSITE" id="PS00356">
    <property type="entry name" value="HTH_LACI_1"/>
    <property type="match status" value="1"/>
</dbReference>
<evidence type="ECO:0000256" key="3">
    <source>
        <dbReference type="ARBA" id="ARBA00023163"/>
    </source>
</evidence>
<organism evidence="5 6">
    <name type="scientific">Pseudaquabacterium rugosum</name>
    <dbReference type="NCBI Taxonomy" id="2984194"/>
    <lineage>
        <taxon>Bacteria</taxon>
        <taxon>Pseudomonadati</taxon>
        <taxon>Pseudomonadota</taxon>
        <taxon>Betaproteobacteria</taxon>
        <taxon>Burkholderiales</taxon>
        <taxon>Sphaerotilaceae</taxon>
        <taxon>Pseudaquabacterium</taxon>
    </lineage>
</organism>
<dbReference type="CDD" id="cd01392">
    <property type="entry name" value="HTH_LacI"/>
    <property type="match status" value="1"/>
</dbReference>
<dbReference type="SUPFAM" id="SSF47413">
    <property type="entry name" value="lambda repressor-like DNA-binding domains"/>
    <property type="match status" value="1"/>
</dbReference>
<evidence type="ECO:0000256" key="2">
    <source>
        <dbReference type="ARBA" id="ARBA00023125"/>
    </source>
</evidence>
<keyword evidence="2 5" id="KW-0238">DNA-binding</keyword>
<keyword evidence="3" id="KW-0804">Transcription</keyword>
<dbReference type="Gene3D" id="1.10.260.40">
    <property type="entry name" value="lambda repressor-like DNA-binding domains"/>
    <property type="match status" value="1"/>
</dbReference>
<name>A0ABU9BER8_9BURK</name>
<dbReference type="InterPro" id="IPR010982">
    <property type="entry name" value="Lambda_DNA-bd_dom_sf"/>
</dbReference>
<dbReference type="InterPro" id="IPR000843">
    <property type="entry name" value="HTH_LacI"/>
</dbReference>
<evidence type="ECO:0000256" key="1">
    <source>
        <dbReference type="ARBA" id="ARBA00023015"/>
    </source>
</evidence>
<dbReference type="Gene3D" id="3.40.50.2300">
    <property type="match status" value="2"/>
</dbReference>